<dbReference type="Pfam" id="PF24758">
    <property type="entry name" value="LRR_At5g56370"/>
    <property type="match status" value="1"/>
</dbReference>
<evidence type="ECO:0000313" key="5">
    <source>
        <dbReference type="EMBL" id="CAL5066043.1"/>
    </source>
</evidence>
<dbReference type="InterPro" id="IPR055411">
    <property type="entry name" value="LRR_FXL15/At3g58940/PEG3-like"/>
</dbReference>
<organism evidence="5 6">
    <name type="scientific">Urochloa decumbens</name>
    <dbReference type="NCBI Taxonomy" id="240449"/>
    <lineage>
        <taxon>Eukaryota</taxon>
        <taxon>Viridiplantae</taxon>
        <taxon>Streptophyta</taxon>
        <taxon>Embryophyta</taxon>
        <taxon>Tracheophyta</taxon>
        <taxon>Spermatophyta</taxon>
        <taxon>Magnoliopsida</taxon>
        <taxon>Liliopsida</taxon>
        <taxon>Poales</taxon>
        <taxon>Poaceae</taxon>
        <taxon>PACMAD clade</taxon>
        <taxon>Panicoideae</taxon>
        <taxon>Panicodae</taxon>
        <taxon>Paniceae</taxon>
        <taxon>Melinidinae</taxon>
        <taxon>Urochloa</taxon>
    </lineage>
</organism>
<dbReference type="CDD" id="cd22160">
    <property type="entry name" value="F-box_AtFBL13-like"/>
    <property type="match status" value="1"/>
</dbReference>
<feature type="compositionally biased region" description="Polar residues" evidence="1">
    <location>
        <begin position="16"/>
        <end position="25"/>
    </location>
</feature>
<keyword evidence="6" id="KW-1185">Reference proteome</keyword>
<dbReference type="InterPro" id="IPR036047">
    <property type="entry name" value="F-box-like_dom_sf"/>
</dbReference>
<dbReference type="SUPFAM" id="SSF52047">
    <property type="entry name" value="RNI-like"/>
    <property type="match status" value="1"/>
</dbReference>
<dbReference type="Pfam" id="PF08387">
    <property type="entry name" value="FBD"/>
    <property type="match status" value="1"/>
</dbReference>
<dbReference type="EMBL" id="OZ075115">
    <property type="protein sequence ID" value="CAL5066043.1"/>
    <property type="molecule type" value="Genomic_DNA"/>
</dbReference>
<evidence type="ECO:0000259" key="2">
    <source>
        <dbReference type="Pfam" id="PF00646"/>
    </source>
</evidence>
<dbReference type="PANTHER" id="PTHR32141:SF144">
    <property type="entry name" value="OS07G0277500 PROTEIN"/>
    <property type="match status" value="1"/>
</dbReference>
<dbReference type="InterPro" id="IPR006566">
    <property type="entry name" value="FBD"/>
</dbReference>
<feature type="domain" description="F-box/LRR-repeat protein 15/At3g58940/PEG3-like LRR" evidence="4">
    <location>
        <begin position="147"/>
        <end position="368"/>
    </location>
</feature>
<feature type="domain" description="F-box" evidence="2">
    <location>
        <begin position="61"/>
        <end position="99"/>
    </location>
</feature>
<proteinExistence type="predicted"/>
<dbReference type="Proteomes" id="UP001497457">
    <property type="component" value="Chromosome 5rd"/>
</dbReference>
<evidence type="ECO:0000259" key="3">
    <source>
        <dbReference type="Pfam" id="PF08387"/>
    </source>
</evidence>
<dbReference type="AlphaFoldDB" id="A0ABC9EZ16"/>
<reference evidence="5" key="1">
    <citation type="submission" date="2024-10" db="EMBL/GenBank/DDBJ databases">
        <authorList>
            <person name="Ryan C."/>
        </authorList>
    </citation>
    <scope>NUCLEOTIDE SEQUENCE [LARGE SCALE GENOMIC DNA]</scope>
</reference>
<evidence type="ECO:0000256" key="1">
    <source>
        <dbReference type="SAM" id="MobiDB-lite"/>
    </source>
</evidence>
<feature type="domain" description="FBD" evidence="3">
    <location>
        <begin position="385"/>
        <end position="427"/>
    </location>
</feature>
<name>A0ABC9EZ16_9POAL</name>
<sequence length="486" mass="53702">MVALTRSAKKRRMEAAQTSDSSLNDLQPPPAMVTGAPHPKSIGAGEEVVVVVVGGGAVDRISGLPDAILGEIISLLPIKDAARTQALASRWRHLWRSAPLSLDGGDLPDEGEIFRAGLISRILAAHPGPARRFSVSALQLLLCPSAVDSWISSSALDSLHELEFPIGDLIHLHSAELSLPDSTFRFSATLRLATISKCHIPEGNVEALSFPQLRELALESVRISEDSLQSIIAGSPVLECLLLSRCVGFSRVQINSQSLVSIGVQSFSGELVIENAPSLERLLQLQLFRDLRLSIIAAPKLETLGWLSDRDHHLMLAFGNTAVQDLHSVSITSVVCSIKILAVDIRTLSLDTVFDLMRCFPCLEKLYIEFVLSGDRNSWRHKHPDVIRCLDIRLKTAVLKNYRGIKSHVSFASFFVLNAKMLESMTFEGAACHDQKFIAEQHSLLELEKRVSRTAQFYFTVSRFWDKNLTHIKHVHDLSRTDPFEC</sequence>
<gene>
    <name evidence="5" type="ORF">URODEC1_LOCUS100246</name>
</gene>
<dbReference type="InterPro" id="IPR001810">
    <property type="entry name" value="F-box_dom"/>
</dbReference>
<evidence type="ECO:0008006" key="7">
    <source>
        <dbReference type="Google" id="ProtNLM"/>
    </source>
</evidence>
<dbReference type="InterPro" id="IPR055302">
    <property type="entry name" value="F-box_dom-containing"/>
</dbReference>
<dbReference type="InterPro" id="IPR053781">
    <property type="entry name" value="F-box_AtFBL13-like"/>
</dbReference>
<dbReference type="SUPFAM" id="SSF81383">
    <property type="entry name" value="F-box domain"/>
    <property type="match status" value="1"/>
</dbReference>
<evidence type="ECO:0000313" key="6">
    <source>
        <dbReference type="Proteomes" id="UP001497457"/>
    </source>
</evidence>
<dbReference type="InterPro" id="IPR032675">
    <property type="entry name" value="LRR_dom_sf"/>
</dbReference>
<protein>
    <recommendedName>
        <fullName evidence="7">FBD domain-containing protein</fullName>
    </recommendedName>
</protein>
<dbReference type="PANTHER" id="PTHR32141">
    <property type="match status" value="1"/>
</dbReference>
<dbReference type="Pfam" id="PF00646">
    <property type="entry name" value="F-box"/>
    <property type="match status" value="1"/>
</dbReference>
<feature type="region of interest" description="Disordered" evidence="1">
    <location>
        <begin position="1"/>
        <end position="36"/>
    </location>
</feature>
<accession>A0ABC9EZ16</accession>
<dbReference type="Gene3D" id="3.80.10.10">
    <property type="entry name" value="Ribonuclease Inhibitor"/>
    <property type="match status" value="1"/>
</dbReference>
<evidence type="ECO:0000259" key="4">
    <source>
        <dbReference type="Pfam" id="PF24758"/>
    </source>
</evidence>